<keyword evidence="7 13" id="KW-0378">Hydrolase</keyword>
<protein>
    <recommendedName>
        <fullName evidence="4 14">Lysophospholipase NTE1</fullName>
        <ecNumber evidence="3 14">3.1.1.5</ecNumber>
    </recommendedName>
    <alternativeName>
        <fullName evidence="14">Intracellular phospholipase B</fullName>
    </alternativeName>
</protein>
<dbReference type="EMBL" id="JAWIZZ010000040">
    <property type="protein sequence ID" value="KAK5780549.1"/>
    <property type="molecule type" value="Genomic_DNA"/>
</dbReference>
<evidence type="ECO:0000256" key="11">
    <source>
        <dbReference type="ARBA" id="ARBA00023098"/>
    </source>
</evidence>
<dbReference type="Pfam" id="PF01734">
    <property type="entry name" value="Patatin"/>
    <property type="match status" value="1"/>
</dbReference>
<proteinExistence type="inferred from homology"/>
<dbReference type="InterPro" id="IPR001423">
    <property type="entry name" value="LysoPLipase_patatin_CS"/>
</dbReference>
<dbReference type="SMART" id="SM00100">
    <property type="entry name" value="cNMP"/>
    <property type="match status" value="1"/>
</dbReference>
<evidence type="ECO:0000313" key="18">
    <source>
        <dbReference type="Proteomes" id="UP001306508"/>
    </source>
</evidence>
<name>A0AAN7WL68_9SACH</name>
<evidence type="ECO:0000256" key="10">
    <source>
        <dbReference type="ARBA" id="ARBA00022989"/>
    </source>
</evidence>
<dbReference type="PROSITE" id="PS01237">
    <property type="entry name" value="UPF0028"/>
    <property type="match status" value="1"/>
</dbReference>
<evidence type="ECO:0000313" key="17">
    <source>
        <dbReference type="EMBL" id="KAK5780549.1"/>
    </source>
</evidence>
<dbReference type="GO" id="GO:0046470">
    <property type="term" value="P:phosphatidylcholine metabolic process"/>
    <property type="evidence" value="ECO:0007669"/>
    <property type="project" value="InterPro"/>
</dbReference>
<dbReference type="GO" id="GO:0016042">
    <property type="term" value="P:lipid catabolic process"/>
    <property type="evidence" value="ECO:0007669"/>
    <property type="project" value="UniProtKB-UniRule"/>
</dbReference>
<dbReference type="PANTHER" id="PTHR14226:SF29">
    <property type="entry name" value="NEUROPATHY TARGET ESTERASE SWS"/>
    <property type="match status" value="1"/>
</dbReference>
<comment type="similarity">
    <text evidence="2 14">Belongs to the NTE family.</text>
</comment>
<evidence type="ECO:0000256" key="1">
    <source>
        <dbReference type="ARBA" id="ARBA00004586"/>
    </source>
</evidence>
<evidence type="ECO:0000256" key="2">
    <source>
        <dbReference type="ARBA" id="ARBA00006636"/>
    </source>
</evidence>
<comment type="caution">
    <text evidence="17">The sequence shown here is derived from an EMBL/GenBank/DDBJ whole genome shotgun (WGS) entry which is preliminary data.</text>
</comment>
<dbReference type="PROSITE" id="PS51635">
    <property type="entry name" value="PNPLA"/>
    <property type="match status" value="1"/>
</dbReference>
<evidence type="ECO:0000256" key="3">
    <source>
        <dbReference type="ARBA" id="ARBA00013274"/>
    </source>
</evidence>
<dbReference type="FunFam" id="3.40.1090.10:FF:000013">
    <property type="entry name" value="Lysophospholipase NTE1"/>
    <property type="match status" value="1"/>
</dbReference>
<keyword evidence="18" id="KW-1185">Reference proteome</keyword>
<feature type="active site" description="Proton acceptor" evidence="13">
    <location>
        <position position="1197"/>
    </location>
</feature>
<comment type="function">
    <text evidence="14">Intracellular phospholipase B that catalyzes the double deacylation of phosphatidylcholine (PC) to glycerophosphocholine (GroPCho). Plays an important role in membrane lipid homeostasis.</text>
</comment>
<feature type="short sequence motif" description="GXGXXG" evidence="13">
    <location>
        <begin position="1050"/>
        <end position="1055"/>
    </location>
</feature>
<comment type="catalytic activity">
    <reaction evidence="14">
        <text>a 1-acyl-sn-glycero-3-phosphocholine + H2O = sn-glycerol 3-phosphocholine + a fatty acid + H(+)</text>
        <dbReference type="Rhea" id="RHEA:15177"/>
        <dbReference type="ChEBI" id="CHEBI:15377"/>
        <dbReference type="ChEBI" id="CHEBI:15378"/>
        <dbReference type="ChEBI" id="CHEBI:16870"/>
        <dbReference type="ChEBI" id="CHEBI:28868"/>
        <dbReference type="ChEBI" id="CHEBI:58168"/>
        <dbReference type="EC" id="3.1.1.5"/>
    </reaction>
</comment>
<dbReference type="Pfam" id="PF24179">
    <property type="entry name" value="NTE_Ploop"/>
    <property type="match status" value="1"/>
</dbReference>
<dbReference type="InterPro" id="IPR016035">
    <property type="entry name" value="Acyl_Trfase/lysoPLipase"/>
</dbReference>
<evidence type="ECO:0000256" key="14">
    <source>
        <dbReference type="RuleBase" id="RU362043"/>
    </source>
</evidence>
<keyword evidence="5" id="KW-0812">Transmembrane</keyword>
<dbReference type="Pfam" id="PF00027">
    <property type="entry name" value="cNMP_binding"/>
    <property type="match status" value="1"/>
</dbReference>
<dbReference type="InterPro" id="IPR002641">
    <property type="entry name" value="PNPLA_dom"/>
</dbReference>
<keyword evidence="10" id="KW-1133">Transmembrane helix</keyword>
<feature type="short sequence motif" description="GXSXG" evidence="13">
    <location>
        <begin position="1077"/>
        <end position="1081"/>
    </location>
</feature>
<dbReference type="Gene3D" id="3.40.1090.10">
    <property type="entry name" value="Cytosolic phospholipase A2 catalytic domain"/>
    <property type="match status" value="2"/>
</dbReference>
<dbReference type="EC" id="3.1.1.5" evidence="3 14"/>
<keyword evidence="12" id="KW-0472">Membrane</keyword>
<evidence type="ECO:0000256" key="5">
    <source>
        <dbReference type="ARBA" id="ARBA00022692"/>
    </source>
</evidence>
<feature type="domain" description="Cyclic nucleotide-binding" evidence="15">
    <location>
        <begin position="469"/>
        <end position="598"/>
    </location>
</feature>
<dbReference type="CDD" id="cd07227">
    <property type="entry name" value="Pat_Fungal_NTE1"/>
    <property type="match status" value="1"/>
</dbReference>
<accession>A0AAN7WL68</accession>
<evidence type="ECO:0000256" key="9">
    <source>
        <dbReference type="ARBA" id="ARBA00022963"/>
    </source>
</evidence>
<keyword evidence="11 13" id="KW-0443">Lipid metabolism</keyword>
<dbReference type="Proteomes" id="UP001306508">
    <property type="component" value="Unassembled WGS sequence"/>
</dbReference>
<gene>
    <name evidence="17" type="ORF">RI543_001669</name>
</gene>
<feature type="domain" description="Cyclic nucleotide-binding" evidence="15">
    <location>
        <begin position="605"/>
        <end position="723"/>
    </location>
</feature>
<dbReference type="Gene3D" id="2.60.120.10">
    <property type="entry name" value="Jelly Rolls"/>
    <property type="match status" value="3"/>
</dbReference>
<dbReference type="InterPro" id="IPR056556">
    <property type="entry name" value="NTE1_P-loop_dom"/>
</dbReference>
<dbReference type="PANTHER" id="PTHR14226">
    <property type="entry name" value="NEUROPATHY TARGET ESTERASE/SWISS CHEESE D.MELANOGASTER"/>
    <property type="match status" value="1"/>
</dbReference>
<dbReference type="GO" id="GO:0004622">
    <property type="term" value="F:phosphatidylcholine lysophospholipase activity"/>
    <property type="evidence" value="ECO:0007669"/>
    <property type="project" value="UniProtKB-EC"/>
</dbReference>
<dbReference type="SUPFAM" id="SSF51206">
    <property type="entry name" value="cAMP-binding domain-like"/>
    <property type="match status" value="3"/>
</dbReference>
<reference evidence="18" key="1">
    <citation type="submission" date="2023-07" db="EMBL/GenBank/DDBJ databases">
        <title>A draft genome of Kazachstania heterogenica Y-27499.</title>
        <authorList>
            <person name="Donic C."/>
            <person name="Kralova J.S."/>
            <person name="Fidel L."/>
            <person name="Ben-Dor S."/>
            <person name="Jung S."/>
        </authorList>
    </citation>
    <scope>NUCLEOTIDE SEQUENCE [LARGE SCALE GENOMIC DNA]</scope>
    <source>
        <strain evidence="18">Y27499</strain>
    </source>
</reference>
<keyword evidence="9 13" id="KW-0442">Lipid degradation</keyword>
<evidence type="ECO:0000256" key="13">
    <source>
        <dbReference type="PROSITE-ProRule" id="PRU01161"/>
    </source>
</evidence>
<keyword evidence="8 14" id="KW-0256">Endoplasmic reticulum</keyword>
<dbReference type="CDD" id="cd00038">
    <property type="entry name" value="CAP_ED"/>
    <property type="match status" value="2"/>
</dbReference>
<dbReference type="SUPFAM" id="SSF52151">
    <property type="entry name" value="FabD/lysophospholipase-like"/>
    <property type="match status" value="1"/>
</dbReference>
<dbReference type="FunFam" id="3.40.1090.10:FF:000007">
    <property type="entry name" value="Lysophospholipase NTE1"/>
    <property type="match status" value="1"/>
</dbReference>
<keyword evidence="6" id="KW-0677">Repeat</keyword>
<evidence type="ECO:0000256" key="7">
    <source>
        <dbReference type="ARBA" id="ARBA00022801"/>
    </source>
</evidence>
<dbReference type="InterPro" id="IPR014710">
    <property type="entry name" value="RmlC-like_jellyroll"/>
</dbReference>
<evidence type="ECO:0000256" key="8">
    <source>
        <dbReference type="ARBA" id="ARBA00022824"/>
    </source>
</evidence>
<dbReference type="PROSITE" id="PS50042">
    <property type="entry name" value="CNMP_BINDING_3"/>
    <property type="match status" value="2"/>
</dbReference>
<dbReference type="GO" id="GO:0005789">
    <property type="term" value="C:endoplasmic reticulum membrane"/>
    <property type="evidence" value="ECO:0007669"/>
    <property type="project" value="UniProtKB-SubCell"/>
</dbReference>
<feature type="active site" description="Nucleophile" evidence="13">
    <location>
        <position position="1079"/>
    </location>
</feature>
<evidence type="ECO:0000256" key="12">
    <source>
        <dbReference type="ARBA" id="ARBA00023136"/>
    </source>
</evidence>
<dbReference type="InterPro" id="IPR018490">
    <property type="entry name" value="cNMP-bd_dom_sf"/>
</dbReference>
<feature type="domain" description="PNPLA" evidence="16">
    <location>
        <begin position="1046"/>
        <end position="1210"/>
    </location>
</feature>
<evidence type="ECO:0000259" key="16">
    <source>
        <dbReference type="PROSITE" id="PS51635"/>
    </source>
</evidence>
<dbReference type="InterPro" id="IPR050301">
    <property type="entry name" value="NTE"/>
</dbReference>
<organism evidence="17 18">
    <name type="scientific">Arxiozyma heterogenica</name>
    <dbReference type="NCBI Taxonomy" id="278026"/>
    <lineage>
        <taxon>Eukaryota</taxon>
        <taxon>Fungi</taxon>
        <taxon>Dikarya</taxon>
        <taxon>Ascomycota</taxon>
        <taxon>Saccharomycotina</taxon>
        <taxon>Saccharomycetes</taxon>
        <taxon>Saccharomycetales</taxon>
        <taxon>Saccharomycetaceae</taxon>
        <taxon>Arxiozyma</taxon>
    </lineage>
</organism>
<sequence>MNNLTTVLPEYLIETQRSFNDNTKRQEKTENGSNTHQSIWEQIISAIRIFGYLDNHVVKELINNLYTRKIDTGDMIVLNDNLGLIVVLDGSFQVYHNVSSTFSTNKSFPSSSPTNSEILSPTGLNENFSAFSVDENITFEEEEYDPLNSDYIWLNNGLGKFQLLNIIKRGNPLSSLIDILKLFTSNVNPIIESQPTLIARASVESTIAVIPSHAFKRLLSKYPKDASHLIQTILNRLYHVNFQITNSYLGLTNELFQIEKSLNNKNNKQLPSYLLKNVIQGFNPSSQRQNSVPLSLNQSTDSFDFNHKILNDQDIETVDCNQTTQNNTLLHSSNSNSNSTFNTIKDDSNDIDDSVLKMALVDIIFNFWGITKENFLLSNYSYNSNPSSRSSSVIGFPPTDLNIIPSVAAVIKKNRYPRSSLLSTSFDTTTSPLEPTLRASSSSLSLSSHKSKHPRNVTIQKSLDYYSARNDFAQCLDIKFYPSGTTIVKQNSDSQGLFYLISGKVDVTVYSTTSPQSTHENKINNLEAEEILTEHLIYTVESGGVAGYLSSLVGYRSFVNLFAQTDCYVAVISNDMLEILYDKYYSINLRIVESLINNLSVKMWKLDHALEWIHINASDTLFRQGDRANGIYVILNGRLRQYQSTVKNESFQLGQKSITKIVGELAQGESFGEVEVLTAMNRSSTIMAVRDSELARLSRSLFELLATEHPSILIRVSRMIVKKLLDINQHNVTNIGMSSSVSSIATMTSSSIKSLIDMGHKNDFPLSSSLENNIFHHHHHNSNFLGSPLSSQLYPRNITYRTITILPITNGLPVESFAMKLIHAFKQVGKKTIGLTQRTTLLHLGRHAFDKLFKLKQSGYFSDLEHTYNLVVYIADTAVNSSWTKTCIDQGDCILLLADAKSSCQIGEYERLLLRSKTSARTELILLHGERYVEPGLTRKWLSNRPWVDSHHHIQFDTDLLAKNTIRNDRWLNTKGISLLDKITQTELGRRAYNISKLLPDSIKNTVGIFTSRLMRAKKHSYSPIHFHKNDFIRLARLLSGQAIGLVLGGGGARGISHLGILQALEEQGIPIDIIGGTSIGSFIGGIYAKDYDVVPIYGRIKKFAGRVSSLWRMLSDLTWPVTSYTTGHEFNRGIWKTFGDTRIEDFWIQYYCNSTNITESVQEIHSSGYAWRYIRASMSLAGLLPPLEDNGSMLLDGGYVDNLPVDEMKARGCKIIFAIDVGSVDDKTPMNYGDSLNGFWIIFNRWNPFSSHPNIPNMAEIQMRLGYVASVNALEKAKHTPGVIYIRPPIDEYNTLDFAKFEEIYQVGVNYGREFFQQLVENNNMPYIPGSIETTAGVIDPVSLLYRRNSM</sequence>
<comment type="subcellular location">
    <subcellularLocation>
        <location evidence="1 14">Endoplasmic reticulum membrane</location>
    </subcellularLocation>
</comment>
<feature type="short sequence motif" description="DGA/G" evidence="13">
    <location>
        <begin position="1197"/>
        <end position="1199"/>
    </location>
</feature>
<evidence type="ECO:0000256" key="6">
    <source>
        <dbReference type="ARBA" id="ARBA00022737"/>
    </source>
</evidence>
<dbReference type="InterPro" id="IPR000595">
    <property type="entry name" value="cNMP-bd_dom"/>
</dbReference>
<evidence type="ECO:0000256" key="4">
    <source>
        <dbReference type="ARBA" id="ARBA00018317"/>
    </source>
</evidence>
<evidence type="ECO:0000259" key="15">
    <source>
        <dbReference type="PROSITE" id="PS50042"/>
    </source>
</evidence>